<dbReference type="AlphaFoldDB" id="A0A1N7RKE4"/>
<protein>
    <submittedName>
        <fullName evidence="2">Uncharacterized protein</fullName>
    </submittedName>
</protein>
<reference evidence="2 3" key="1">
    <citation type="submission" date="2016-12" db="EMBL/GenBank/DDBJ databases">
        <authorList>
            <person name="Song W.-J."/>
            <person name="Kurnit D.M."/>
        </authorList>
    </citation>
    <scope>NUCLEOTIDE SEQUENCE [LARGE SCALE GENOMIC DNA]</scope>
    <source>
        <strain evidence="2 3">STM7296</strain>
    </source>
</reference>
<evidence type="ECO:0000313" key="3">
    <source>
        <dbReference type="Proteomes" id="UP000187012"/>
    </source>
</evidence>
<accession>A0A1N7RKE4</accession>
<evidence type="ECO:0000256" key="1">
    <source>
        <dbReference type="SAM" id="MobiDB-lite"/>
    </source>
</evidence>
<keyword evidence="3" id="KW-1185">Reference proteome</keyword>
<dbReference type="Proteomes" id="UP000187012">
    <property type="component" value="Unassembled WGS sequence"/>
</dbReference>
<name>A0A1N7RKE4_9BURK</name>
<sequence>MDAVRRRKLNRLDLPQLSLLANGYLPGPGRQDVTTHSSEAECGHKIRKRRRWRDSPLWKSPGRAQTGIIAMIPGVCSGSRHARRSSLAISVRARQVSADDS</sequence>
<proteinExistence type="predicted"/>
<organism evidence="2 3">
    <name type="scientific">Paraburkholderia ribeironis</name>
    <dbReference type="NCBI Taxonomy" id="1247936"/>
    <lineage>
        <taxon>Bacteria</taxon>
        <taxon>Pseudomonadati</taxon>
        <taxon>Pseudomonadota</taxon>
        <taxon>Betaproteobacteria</taxon>
        <taxon>Burkholderiales</taxon>
        <taxon>Burkholderiaceae</taxon>
        <taxon>Paraburkholderia</taxon>
    </lineage>
</organism>
<evidence type="ECO:0000313" key="2">
    <source>
        <dbReference type="EMBL" id="SIT35588.1"/>
    </source>
</evidence>
<feature type="region of interest" description="Disordered" evidence="1">
    <location>
        <begin position="27"/>
        <end position="46"/>
    </location>
</feature>
<dbReference type="STRING" id="1247936.BN2475_50107"/>
<gene>
    <name evidence="2" type="ORF">BN2475_50107</name>
</gene>
<dbReference type="EMBL" id="CYGX02000005">
    <property type="protein sequence ID" value="SIT35588.1"/>
    <property type="molecule type" value="Genomic_DNA"/>
</dbReference>